<name>A0AA38PD14_9AGAR</name>
<evidence type="ECO:0000259" key="2">
    <source>
        <dbReference type="Pfam" id="PF20152"/>
    </source>
</evidence>
<dbReference type="AlphaFoldDB" id="A0AA38PD14"/>
<gene>
    <name evidence="3" type="ORF">F5878DRAFT_708746</name>
</gene>
<sequence>MSTDIPSNIALITGPYVLGGVFSYGLFGILIVQIFFYQYTFCEQDPVLIRAFVYTLAFFDLALTVMQTNFMWQILAQHWGDSTALNDAAAGATAAIPFLSGIVASLAHAFYAWRIYRLTSSKFIPILIMSVSLITCAMSGYCGIHGAQISLTHFSEMNPEVSTWLGGSTLCDFLITIVLVLKFFQYKRHSTSAHMRNTLLRLITLTVETGFVTAVTALVELMLFIFNGNSTLFFIPLFMLSKMYSNCLLANLNTRGVINTQTGSGNKHPLWVDLDTTGVTPQVHVGGTTVRQDCDVELVVLPDSGQDGIYRRNSSPDAVKTSAIDMYTESETNHAE</sequence>
<protein>
    <recommendedName>
        <fullName evidence="2">DUF6534 domain-containing protein</fullName>
    </recommendedName>
</protein>
<comment type="caution">
    <text evidence="3">The sequence shown here is derived from an EMBL/GenBank/DDBJ whole genome shotgun (WGS) entry which is preliminary data.</text>
</comment>
<feature type="transmembrane region" description="Helical" evidence="1">
    <location>
        <begin position="48"/>
        <end position="68"/>
    </location>
</feature>
<feature type="transmembrane region" description="Helical" evidence="1">
    <location>
        <begin position="88"/>
        <end position="111"/>
    </location>
</feature>
<organism evidence="3 4">
    <name type="scientific">Lentinula raphanica</name>
    <dbReference type="NCBI Taxonomy" id="153919"/>
    <lineage>
        <taxon>Eukaryota</taxon>
        <taxon>Fungi</taxon>
        <taxon>Dikarya</taxon>
        <taxon>Basidiomycota</taxon>
        <taxon>Agaricomycotina</taxon>
        <taxon>Agaricomycetes</taxon>
        <taxon>Agaricomycetidae</taxon>
        <taxon>Agaricales</taxon>
        <taxon>Marasmiineae</taxon>
        <taxon>Omphalotaceae</taxon>
        <taxon>Lentinula</taxon>
    </lineage>
</organism>
<feature type="transmembrane region" description="Helical" evidence="1">
    <location>
        <begin position="202"/>
        <end position="226"/>
    </location>
</feature>
<feature type="transmembrane region" description="Helical" evidence="1">
    <location>
        <begin position="161"/>
        <end position="181"/>
    </location>
</feature>
<feature type="domain" description="DUF6534" evidence="2">
    <location>
        <begin position="168"/>
        <end position="255"/>
    </location>
</feature>
<dbReference type="Proteomes" id="UP001163846">
    <property type="component" value="Unassembled WGS sequence"/>
</dbReference>
<keyword evidence="1" id="KW-0812">Transmembrane</keyword>
<reference evidence="3" key="1">
    <citation type="submission" date="2022-08" db="EMBL/GenBank/DDBJ databases">
        <authorList>
            <consortium name="DOE Joint Genome Institute"/>
            <person name="Min B."/>
            <person name="Riley R."/>
            <person name="Sierra-Patev S."/>
            <person name="Naranjo-Ortiz M."/>
            <person name="Looney B."/>
            <person name="Konkel Z."/>
            <person name="Slot J.C."/>
            <person name="Sakamoto Y."/>
            <person name="Steenwyk J.L."/>
            <person name="Rokas A."/>
            <person name="Carro J."/>
            <person name="Camarero S."/>
            <person name="Ferreira P."/>
            <person name="Molpeceres G."/>
            <person name="Ruiz-Duenas F.J."/>
            <person name="Serrano A."/>
            <person name="Henrissat B."/>
            <person name="Drula E."/>
            <person name="Hughes K.W."/>
            <person name="Mata J.L."/>
            <person name="Ishikawa N.K."/>
            <person name="Vargas-Isla R."/>
            <person name="Ushijima S."/>
            <person name="Smith C.A."/>
            <person name="Ahrendt S."/>
            <person name="Andreopoulos W."/>
            <person name="He G."/>
            <person name="Labutti K."/>
            <person name="Lipzen A."/>
            <person name="Ng V."/>
            <person name="Sandor L."/>
            <person name="Barry K."/>
            <person name="Martinez A.T."/>
            <person name="Xiao Y."/>
            <person name="Gibbons J.G."/>
            <person name="Terashima K."/>
            <person name="Hibbett D.S."/>
            <person name="Grigoriev I.V."/>
        </authorList>
    </citation>
    <scope>NUCLEOTIDE SEQUENCE</scope>
    <source>
        <strain evidence="3">TFB9207</strain>
    </source>
</reference>
<dbReference type="EMBL" id="MU806076">
    <property type="protein sequence ID" value="KAJ3840506.1"/>
    <property type="molecule type" value="Genomic_DNA"/>
</dbReference>
<evidence type="ECO:0000313" key="3">
    <source>
        <dbReference type="EMBL" id="KAJ3840506.1"/>
    </source>
</evidence>
<dbReference type="InterPro" id="IPR045339">
    <property type="entry name" value="DUF6534"/>
</dbReference>
<proteinExistence type="predicted"/>
<dbReference type="Pfam" id="PF20152">
    <property type="entry name" value="DUF6534"/>
    <property type="match status" value="1"/>
</dbReference>
<dbReference type="PANTHER" id="PTHR40465:SF1">
    <property type="entry name" value="DUF6534 DOMAIN-CONTAINING PROTEIN"/>
    <property type="match status" value="1"/>
</dbReference>
<evidence type="ECO:0000313" key="4">
    <source>
        <dbReference type="Proteomes" id="UP001163846"/>
    </source>
</evidence>
<feature type="transmembrane region" description="Helical" evidence="1">
    <location>
        <begin position="123"/>
        <end position="141"/>
    </location>
</feature>
<evidence type="ECO:0000256" key="1">
    <source>
        <dbReference type="SAM" id="Phobius"/>
    </source>
</evidence>
<keyword evidence="1" id="KW-1133">Transmembrane helix</keyword>
<dbReference type="PANTHER" id="PTHR40465">
    <property type="entry name" value="CHROMOSOME 1, WHOLE GENOME SHOTGUN SEQUENCE"/>
    <property type="match status" value="1"/>
</dbReference>
<accession>A0AA38PD14</accession>
<feature type="transmembrane region" description="Helical" evidence="1">
    <location>
        <begin position="232"/>
        <end position="252"/>
    </location>
</feature>
<feature type="transmembrane region" description="Helical" evidence="1">
    <location>
        <begin position="16"/>
        <end position="36"/>
    </location>
</feature>
<keyword evidence="4" id="KW-1185">Reference proteome</keyword>
<keyword evidence="1" id="KW-0472">Membrane</keyword>